<dbReference type="InterPro" id="IPR037103">
    <property type="entry name" value="Tubulin/FtsZ-like_C"/>
</dbReference>
<comment type="caution">
    <text evidence="9">The sequence shown here is derived from an EMBL/GenBank/DDBJ whole genome shotgun (WGS) entry which is preliminary data.</text>
</comment>
<evidence type="ECO:0000256" key="4">
    <source>
        <dbReference type="ARBA" id="ARBA00022801"/>
    </source>
</evidence>
<feature type="domain" description="Tubulin/FtsZ 2-layer sandwich" evidence="8">
    <location>
        <begin position="195"/>
        <end position="242"/>
    </location>
</feature>
<dbReference type="Pfam" id="PF03953">
    <property type="entry name" value="Tubulin_C"/>
    <property type="match status" value="1"/>
</dbReference>
<keyword evidence="2" id="KW-0493">Microtubule</keyword>
<dbReference type="GO" id="GO:0005874">
    <property type="term" value="C:microtubule"/>
    <property type="evidence" value="ECO:0007669"/>
    <property type="project" value="UniProtKB-KW"/>
</dbReference>
<dbReference type="Gene3D" id="3.30.1330.20">
    <property type="entry name" value="Tubulin/FtsZ, C-terminal domain"/>
    <property type="match status" value="1"/>
</dbReference>
<accession>A0A835DCQ1</accession>
<protein>
    <recommendedName>
        <fullName evidence="8">Tubulin/FtsZ 2-layer sandwich domain-containing protein</fullName>
    </recommendedName>
</protein>
<dbReference type="CDD" id="cd09272">
    <property type="entry name" value="RNase_HI_RT_Ty1"/>
    <property type="match status" value="1"/>
</dbReference>
<comment type="similarity">
    <text evidence="1">Belongs to the tubulin family.</text>
</comment>
<dbReference type="InterPro" id="IPR036525">
    <property type="entry name" value="Tubulin/FtsZ_GTPase_sf"/>
</dbReference>
<dbReference type="GO" id="GO:0005200">
    <property type="term" value="F:structural constituent of cytoskeleton"/>
    <property type="evidence" value="ECO:0007669"/>
    <property type="project" value="InterPro"/>
</dbReference>
<dbReference type="InterPro" id="IPR002452">
    <property type="entry name" value="Alpha_tubulin"/>
</dbReference>
<comment type="catalytic activity">
    <reaction evidence="6">
        <text>GTP + H2O = GDP + phosphate + H(+)</text>
        <dbReference type="Rhea" id="RHEA:19669"/>
        <dbReference type="ChEBI" id="CHEBI:15377"/>
        <dbReference type="ChEBI" id="CHEBI:15378"/>
        <dbReference type="ChEBI" id="CHEBI:37565"/>
        <dbReference type="ChEBI" id="CHEBI:43474"/>
        <dbReference type="ChEBI" id="CHEBI:58189"/>
    </reaction>
    <physiologicalReaction direction="left-to-right" evidence="6">
        <dbReference type="Rhea" id="RHEA:19670"/>
    </physiologicalReaction>
</comment>
<evidence type="ECO:0000259" key="8">
    <source>
        <dbReference type="Pfam" id="PF03953"/>
    </source>
</evidence>
<dbReference type="OrthoDB" id="1645289at2759"/>
<keyword evidence="7" id="KW-0812">Transmembrane</keyword>
<evidence type="ECO:0000256" key="1">
    <source>
        <dbReference type="ARBA" id="ARBA00009636"/>
    </source>
</evidence>
<dbReference type="PRINTS" id="PR01162">
    <property type="entry name" value="ALPHATUBULIN"/>
</dbReference>
<dbReference type="GO" id="GO:0007017">
    <property type="term" value="P:microtubule-based process"/>
    <property type="evidence" value="ECO:0007669"/>
    <property type="project" value="InterPro"/>
</dbReference>
<keyword evidence="3" id="KW-0547">Nucleotide-binding</keyword>
<evidence type="ECO:0000313" key="9">
    <source>
        <dbReference type="EMBL" id="KAF8395434.1"/>
    </source>
</evidence>
<dbReference type="InterPro" id="IPR000217">
    <property type="entry name" value="Tubulin"/>
</dbReference>
<evidence type="ECO:0000313" key="10">
    <source>
        <dbReference type="Proteomes" id="UP000655225"/>
    </source>
</evidence>
<keyword evidence="4" id="KW-0378">Hydrolase</keyword>
<reference evidence="9 10" key="1">
    <citation type="submission" date="2020-04" db="EMBL/GenBank/DDBJ databases">
        <title>Plant Genome Project.</title>
        <authorList>
            <person name="Zhang R.-G."/>
        </authorList>
    </citation>
    <scope>NUCLEOTIDE SEQUENCE [LARGE SCALE GENOMIC DNA]</scope>
    <source>
        <strain evidence="9">YNK0</strain>
        <tissue evidence="9">Leaf</tissue>
    </source>
</reference>
<dbReference type="FunFam" id="3.30.1330.20:FF:000022">
    <property type="entry name" value="Tubulin alpha chain"/>
    <property type="match status" value="1"/>
</dbReference>
<evidence type="ECO:0000256" key="2">
    <source>
        <dbReference type="ARBA" id="ARBA00022701"/>
    </source>
</evidence>
<name>A0A835DCQ1_TETSI</name>
<dbReference type="EMBL" id="JABCRI010000013">
    <property type="protein sequence ID" value="KAF8395434.1"/>
    <property type="molecule type" value="Genomic_DNA"/>
</dbReference>
<dbReference type="AlphaFoldDB" id="A0A835DCQ1"/>
<sequence>MKDCSPSVAPIVKGDRFNLNQCPKNDFEREQMKNIPYASAVKSLIYAQVCRRPDIAFAVGVLGRYQSDPDSDFAGCVDSRKSTSGYIFMMASGAVSWRSAKQTLTATSTMEAEFVSCFEATSHGVWLKSFISGLRIRDSISRPLRIPSLNIERPTYTNLNRLVSQVISSLTASLRFDGALNVDVTEFQTNLVPYPRFHFMLSSYAPVISAEKAYHEQLSVAEITNSAFEPSSMMAKCDLRHVMVSSLSNPENFLANGVRTPYGDTQFTRMPHRPRSTAVFLASPTRACFEHVYACGAIPLIIVATLAVMIMLPRRAGTITRAQEGTHQVNAQDLLKLCLVKVYYVGWFGRFHDASIVEHNVELPVLGDGGFQRRIRR</sequence>
<dbReference type="InterPro" id="IPR018316">
    <property type="entry name" value="Tubulin/FtsZ_2-layer-sand-dom"/>
</dbReference>
<dbReference type="SUPFAM" id="SSF55307">
    <property type="entry name" value="Tubulin C-terminal domain-like"/>
    <property type="match status" value="1"/>
</dbReference>
<evidence type="ECO:0000256" key="6">
    <source>
        <dbReference type="ARBA" id="ARBA00049117"/>
    </source>
</evidence>
<keyword evidence="10" id="KW-1185">Reference proteome</keyword>
<keyword evidence="5" id="KW-0342">GTP-binding</keyword>
<dbReference type="Gene3D" id="3.40.50.1440">
    <property type="entry name" value="Tubulin/FtsZ, GTPase domain"/>
    <property type="match status" value="1"/>
</dbReference>
<dbReference type="Proteomes" id="UP000655225">
    <property type="component" value="Unassembled WGS sequence"/>
</dbReference>
<evidence type="ECO:0000256" key="3">
    <source>
        <dbReference type="ARBA" id="ARBA00022741"/>
    </source>
</evidence>
<gene>
    <name evidence="9" type="ORF">HHK36_019380</name>
</gene>
<dbReference type="GO" id="GO:0005525">
    <property type="term" value="F:GTP binding"/>
    <property type="evidence" value="ECO:0007669"/>
    <property type="project" value="UniProtKB-KW"/>
</dbReference>
<dbReference type="GO" id="GO:0016787">
    <property type="term" value="F:hydrolase activity"/>
    <property type="evidence" value="ECO:0007669"/>
    <property type="project" value="UniProtKB-KW"/>
</dbReference>
<organism evidence="9 10">
    <name type="scientific">Tetracentron sinense</name>
    <name type="common">Spur-leaf</name>
    <dbReference type="NCBI Taxonomy" id="13715"/>
    <lineage>
        <taxon>Eukaryota</taxon>
        <taxon>Viridiplantae</taxon>
        <taxon>Streptophyta</taxon>
        <taxon>Embryophyta</taxon>
        <taxon>Tracheophyta</taxon>
        <taxon>Spermatophyta</taxon>
        <taxon>Magnoliopsida</taxon>
        <taxon>Trochodendrales</taxon>
        <taxon>Trochodendraceae</taxon>
        <taxon>Tetracentron</taxon>
    </lineage>
</organism>
<dbReference type="InterPro" id="IPR008280">
    <property type="entry name" value="Tub_FtsZ_C"/>
</dbReference>
<keyword evidence="7" id="KW-1133">Transmembrane helix</keyword>
<evidence type="ECO:0000256" key="5">
    <source>
        <dbReference type="ARBA" id="ARBA00023134"/>
    </source>
</evidence>
<feature type="transmembrane region" description="Helical" evidence="7">
    <location>
        <begin position="291"/>
        <end position="312"/>
    </location>
</feature>
<proteinExistence type="inferred from homology"/>
<dbReference type="PANTHER" id="PTHR11588">
    <property type="entry name" value="TUBULIN"/>
    <property type="match status" value="1"/>
</dbReference>
<keyword evidence="7" id="KW-0472">Membrane</keyword>
<evidence type="ECO:0000256" key="7">
    <source>
        <dbReference type="SAM" id="Phobius"/>
    </source>
</evidence>